<comment type="similarity">
    <text evidence="1">Belongs to the UPF0065 (bug) family.</text>
</comment>
<dbReference type="PIRSF" id="PIRSF017082">
    <property type="entry name" value="YflP"/>
    <property type="match status" value="1"/>
</dbReference>
<keyword evidence="2" id="KW-0732">Signal</keyword>
<evidence type="ECO:0000256" key="2">
    <source>
        <dbReference type="SAM" id="SignalP"/>
    </source>
</evidence>
<dbReference type="CDD" id="cd13578">
    <property type="entry name" value="PBP2_Bug27"/>
    <property type="match status" value="1"/>
</dbReference>
<name>A0A261R043_9BORD</name>
<dbReference type="PANTHER" id="PTHR42928:SF5">
    <property type="entry name" value="BLR1237 PROTEIN"/>
    <property type="match status" value="1"/>
</dbReference>
<dbReference type="Gene3D" id="3.40.190.10">
    <property type="entry name" value="Periplasmic binding protein-like II"/>
    <property type="match status" value="1"/>
</dbReference>
<dbReference type="PROSITE" id="PS51318">
    <property type="entry name" value="TAT"/>
    <property type="match status" value="1"/>
</dbReference>
<comment type="caution">
    <text evidence="3">The sequence shown here is derived from an EMBL/GenBank/DDBJ whole genome shotgun (WGS) entry which is preliminary data.</text>
</comment>
<evidence type="ECO:0000313" key="4">
    <source>
        <dbReference type="Proteomes" id="UP000216947"/>
    </source>
</evidence>
<dbReference type="PANTHER" id="PTHR42928">
    <property type="entry name" value="TRICARBOXYLATE-BINDING PROTEIN"/>
    <property type="match status" value="1"/>
</dbReference>
<proteinExistence type="inferred from homology"/>
<dbReference type="SUPFAM" id="SSF53850">
    <property type="entry name" value="Periplasmic binding protein-like II"/>
    <property type="match status" value="1"/>
</dbReference>
<evidence type="ECO:0000313" key="3">
    <source>
        <dbReference type="EMBL" id="OZI17990.1"/>
    </source>
</evidence>
<sequence length="337" mass="35231">MQATRLFHRRAILRGALAPLCALLTVGAPAAHATETAQQYPSRAIRLIVPFAPGGVTDTGARLVADKLGQRLGQQVIVDNKPGASGNIGTQMAAQATPDGYTLVVGFDGTLVINPHVHRNIPFDTLKDLAPVSKIGDAALIIVANPSLPANNLQELIAYSKSHSNGVSYGSAGVGSTPHLAGELLRQRTGAKLVHIPYKGGGQAMADVVGGSLPLLYTAVAGAYPYVERKQIKAIAVSTDKRLASLPDVPTVQESGVPDFIANSWIGILAPAGTPDDIVAKLQGEIRAVVNAPDIRERLAGLGITASGNTPAEFRKQIASDLAMYEDIVKKAQIRAD</sequence>
<dbReference type="Pfam" id="PF03401">
    <property type="entry name" value="TctC"/>
    <property type="match status" value="1"/>
</dbReference>
<protein>
    <submittedName>
        <fullName evidence="3">LacI family transcriptional regulator</fullName>
    </submittedName>
</protein>
<dbReference type="InterPro" id="IPR006311">
    <property type="entry name" value="TAT_signal"/>
</dbReference>
<dbReference type="InterPro" id="IPR042100">
    <property type="entry name" value="Bug_dom1"/>
</dbReference>
<gene>
    <name evidence="3" type="ORF">CAL19_13000</name>
</gene>
<dbReference type="InterPro" id="IPR005064">
    <property type="entry name" value="BUG"/>
</dbReference>
<dbReference type="AlphaFoldDB" id="A0A261R043"/>
<reference evidence="4" key="1">
    <citation type="submission" date="2017-05" db="EMBL/GenBank/DDBJ databases">
        <title>Complete and WGS of Bordetella genogroups.</title>
        <authorList>
            <person name="Spilker T."/>
            <person name="Lipuma J."/>
        </authorList>
    </citation>
    <scope>NUCLEOTIDE SEQUENCE [LARGE SCALE GENOMIC DNA]</scope>
    <source>
        <strain evidence="4">AU18089</strain>
    </source>
</reference>
<evidence type="ECO:0000256" key="1">
    <source>
        <dbReference type="ARBA" id="ARBA00006987"/>
    </source>
</evidence>
<feature type="chain" id="PRO_5012333884" evidence="2">
    <location>
        <begin position="34"/>
        <end position="337"/>
    </location>
</feature>
<keyword evidence="4" id="KW-1185">Reference proteome</keyword>
<feature type="signal peptide" evidence="2">
    <location>
        <begin position="1"/>
        <end position="33"/>
    </location>
</feature>
<dbReference type="RefSeq" id="WP_094797003.1">
    <property type="nucleotide sequence ID" value="NZ_NEVK01000006.1"/>
</dbReference>
<dbReference type="EMBL" id="NEVK01000006">
    <property type="protein sequence ID" value="OZI17990.1"/>
    <property type="molecule type" value="Genomic_DNA"/>
</dbReference>
<accession>A0A261R043</accession>
<organism evidence="3 4">
    <name type="scientific">Bordetella genomosp. 7</name>
    <dbReference type="NCBI Taxonomy" id="1416805"/>
    <lineage>
        <taxon>Bacteria</taxon>
        <taxon>Pseudomonadati</taxon>
        <taxon>Pseudomonadota</taxon>
        <taxon>Betaproteobacteria</taxon>
        <taxon>Burkholderiales</taxon>
        <taxon>Alcaligenaceae</taxon>
        <taxon>Bordetella</taxon>
    </lineage>
</organism>
<dbReference type="Proteomes" id="UP000216947">
    <property type="component" value="Unassembled WGS sequence"/>
</dbReference>
<dbReference type="Gene3D" id="3.40.190.150">
    <property type="entry name" value="Bordetella uptake gene, domain 1"/>
    <property type="match status" value="1"/>
</dbReference>